<name>A0A067NW81_PLEO1</name>
<reference evidence="2" key="1">
    <citation type="journal article" date="2014" name="Proc. Natl. Acad. Sci. U.S.A.">
        <title>Extensive sampling of basidiomycete genomes demonstrates inadequacy of the white-rot/brown-rot paradigm for wood decay fungi.</title>
        <authorList>
            <person name="Riley R."/>
            <person name="Salamov A.A."/>
            <person name="Brown D.W."/>
            <person name="Nagy L.G."/>
            <person name="Floudas D."/>
            <person name="Held B.W."/>
            <person name="Levasseur A."/>
            <person name="Lombard V."/>
            <person name="Morin E."/>
            <person name="Otillar R."/>
            <person name="Lindquist E.A."/>
            <person name="Sun H."/>
            <person name="LaButti K.M."/>
            <person name="Schmutz J."/>
            <person name="Jabbour D."/>
            <person name="Luo H."/>
            <person name="Baker S.E."/>
            <person name="Pisabarro A.G."/>
            <person name="Walton J.D."/>
            <person name="Blanchette R.A."/>
            <person name="Henrissat B."/>
            <person name="Martin F."/>
            <person name="Cullen D."/>
            <person name="Hibbett D.S."/>
            <person name="Grigoriev I.V."/>
        </authorList>
    </citation>
    <scope>NUCLEOTIDE SEQUENCE [LARGE SCALE GENOMIC DNA]</scope>
    <source>
        <strain evidence="2">PC15</strain>
    </source>
</reference>
<dbReference type="HOGENOM" id="CLU_2856009_0_0_1"/>
<dbReference type="EMBL" id="KL198005">
    <property type="protein sequence ID" value="KDQ32189.1"/>
    <property type="molecule type" value="Genomic_DNA"/>
</dbReference>
<proteinExistence type="predicted"/>
<protein>
    <submittedName>
        <fullName evidence="1">Uncharacterized protein</fullName>
    </submittedName>
</protein>
<sequence>DQDAQSPVKSHSAQRIQLLCSGNALQTCPASNRINIYKHSKSRTPFILHCLHALETRGLLYARWR</sequence>
<accession>A0A067NW81</accession>
<evidence type="ECO:0000313" key="2">
    <source>
        <dbReference type="Proteomes" id="UP000027073"/>
    </source>
</evidence>
<organism evidence="1 2">
    <name type="scientific">Pleurotus ostreatus (strain PC15)</name>
    <name type="common">Oyster mushroom</name>
    <dbReference type="NCBI Taxonomy" id="1137138"/>
    <lineage>
        <taxon>Eukaryota</taxon>
        <taxon>Fungi</taxon>
        <taxon>Dikarya</taxon>
        <taxon>Basidiomycota</taxon>
        <taxon>Agaricomycotina</taxon>
        <taxon>Agaricomycetes</taxon>
        <taxon>Agaricomycetidae</taxon>
        <taxon>Agaricales</taxon>
        <taxon>Pleurotineae</taxon>
        <taxon>Pleurotaceae</taxon>
        <taxon>Pleurotus</taxon>
    </lineage>
</organism>
<dbReference type="AlphaFoldDB" id="A0A067NW81"/>
<dbReference type="VEuPathDB" id="FungiDB:PLEOSDRAFT_23227"/>
<evidence type="ECO:0000313" key="1">
    <source>
        <dbReference type="EMBL" id="KDQ32189.1"/>
    </source>
</evidence>
<gene>
    <name evidence="1" type="ORF">PLEOSDRAFT_23227</name>
</gene>
<dbReference type="InParanoid" id="A0A067NW81"/>
<feature type="non-terminal residue" evidence="1">
    <location>
        <position position="1"/>
    </location>
</feature>
<dbReference type="Proteomes" id="UP000027073">
    <property type="component" value="Unassembled WGS sequence"/>
</dbReference>